<feature type="compositionally biased region" description="Basic and acidic residues" evidence="3">
    <location>
        <begin position="160"/>
        <end position="173"/>
    </location>
</feature>
<organism evidence="4 5">
    <name type="scientific">Maudiozyma humilis</name>
    <name type="common">Sour dough yeast</name>
    <name type="synonym">Kazachstania humilis</name>
    <dbReference type="NCBI Taxonomy" id="51915"/>
    <lineage>
        <taxon>Eukaryota</taxon>
        <taxon>Fungi</taxon>
        <taxon>Dikarya</taxon>
        <taxon>Ascomycota</taxon>
        <taxon>Saccharomycotina</taxon>
        <taxon>Saccharomycetes</taxon>
        <taxon>Saccharomycetales</taxon>
        <taxon>Saccharomycetaceae</taxon>
        <taxon>Maudiozyma</taxon>
    </lineage>
</organism>
<evidence type="ECO:0000313" key="5">
    <source>
        <dbReference type="Proteomes" id="UP001377567"/>
    </source>
</evidence>
<keyword evidence="1" id="KW-0433">Leucine-rich repeat</keyword>
<dbReference type="EMBL" id="BTGD01000001">
    <property type="protein sequence ID" value="GMM53732.1"/>
    <property type="molecule type" value="Genomic_DNA"/>
</dbReference>
<dbReference type="InterPro" id="IPR001611">
    <property type="entry name" value="Leu-rich_rpt"/>
</dbReference>
<evidence type="ECO:0000256" key="2">
    <source>
        <dbReference type="ARBA" id="ARBA00022737"/>
    </source>
</evidence>
<reference evidence="4 5" key="1">
    <citation type="journal article" date="2023" name="Elife">
        <title>Identification of key yeast species and microbe-microbe interactions impacting larval growth of Drosophila in the wild.</title>
        <authorList>
            <person name="Mure A."/>
            <person name="Sugiura Y."/>
            <person name="Maeda R."/>
            <person name="Honda K."/>
            <person name="Sakurai N."/>
            <person name="Takahashi Y."/>
            <person name="Watada M."/>
            <person name="Katoh T."/>
            <person name="Gotoh A."/>
            <person name="Gotoh Y."/>
            <person name="Taniguchi I."/>
            <person name="Nakamura K."/>
            <person name="Hayashi T."/>
            <person name="Katayama T."/>
            <person name="Uemura T."/>
            <person name="Hattori Y."/>
        </authorList>
    </citation>
    <scope>NUCLEOTIDE SEQUENCE [LARGE SCALE GENOMIC DNA]</scope>
    <source>
        <strain evidence="4 5">KH-74</strain>
    </source>
</reference>
<dbReference type="PANTHER" id="PTHR45617:SF171">
    <property type="entry name" value="LEUCINE-RICH REPEAT-CONTAINING PROTEIN 15"/>
    <property type="match status" value="1"/>
</dbReference>
<evidence type="ECO:0000313" key="4">
    <source>
        <dbReference type="EMBL" id="GMM53732.1"/>
    </source>
</evidence>
<dbReference type="Proteomes" id="UP001377567">
    <property type="component" value="Unassembled WGS sequence"/>
</dbReference>
<feature type="compositionally biased region" description="Polar residues" evidence="3">
    <location>
        <begin position="118"/>
        <end position="133"/>
    </location>
</feature>
<comment type="caution">
    <text evidence="4">The sequence shown here is derived from an EMBL/GenBank/DDBJ whole genome shotgun (WGS) entry which is preliminary data.</text>
</comment>
<feature type="compositionally biased region" description="Low complexity" evidence="3">
    <location>
        <begin position="175"/>
        <end position="185"/>
    </location>
</feature>
<dbReference type="Pfam" id="PF13855">
    <property type="entry name" value="LRR_8"/>
    <property type="match status" value="1"/>
</dbReference>
<dbReference type="PANTHER" id="PTHR45617">
    <property type="entry name" value="LEUCINE RICH REPEAT FAMILY PROTEIN"/>
    <property type="match status" value="1"/>
</dbReference>
<proteinExistence type="predicted"/>
<keyword evidence="2" id="KW-0677">Repeat</keyword>
<sequence>MPRQCYNMEMENSCQNINFTYSKSYPVKGQSSLIYNENNTVDDTDRGMSIGQFGEFLEDSMFDEDIRNYISKKAVDYAIMIDMMDKNNGIIPNRLKRLVSELPETNRVHQYIKDRSQVMPSKQKGNFLDNNGNRMKYCSEEDNINPQPQASPHTVFREGCFQKEEKRAGKDTSDTSDTSLTSGTTYRPSKNSIPIYVTKTEETVMQSTRNSSEKSHSGEKEPESYEQERRKVLNLSLKGNGIGPSIPDFSIYINLRVLNLSHNRITTFNYKVLEDMPLTELNLSYNQIGGYLNFQNMISGGVERDGLKSSKGGIYTLQKLDLSFNSILAISGISCLPKVMDLNLDGNSFTVISEIDTKNSQLRKLSMKEMKYSLVSATINGVPGVNFPHLAEFSVDGFPDMAFWKEFPSTLKKLEIYRSCVEYLPSFDLIPRTLRILKLRNILGLVKIPLNFKTHFHDMEELYFSNNRLDSCQNIVSCIPTQNLTTIDLSGNPVARKYEIQQREGNLRNKDINEMTFAKNSHDLVDLLRMACPNITAIYISSSDNIE</sequence>
<dbReference type="AlphaFoldDB" id="A0AAV5RR33"/>
<dbReference type="SUPFAM" id="SSF52058">
    <property type="entry name" value="L domain-like"/>
    <property type="match status" value="1"/>
</dbReference>
<protein>
    <submittedName>
        <fullName evidence="4">Uncharacterized protein</fullName>
    </submittedName>
</protein>
<name>A0AAV5RR33_MAUHU</name>
<feature type="region of interest" description="Disordered" evidence="3">
    <location>
        <begin position="117"/>
        <end position="227"/>
    </location>
</feature>
<dbReference type="InterPro" id="IPR032675">
    <property type="entry name" value="LRR_dom_sf"/>
</dbReference>
<evidence type="ECO:0000256" key="3">
    <source>
        <dbReference type="SAM" id="MobiDB-lite"/>
    </source>
</evidence>
<dbReference type="PROSITE" id="PS51450">
    <property type="entry name" value="LRR"/>
    <property type="match status" value="2"/>
</dbReference>
<feature type="compositionally biased region" description="Basic and acidic residues" evidence="3">
    <location>
        <begin position="211"/>
        <end position="227"/>
    </location>
</feature>
<gene>
    <name evidence="4" type="ORF">DAKH74_003480</name>
</gene>
<evidence type="ECO:0000256" key="1">
    <source>
        <dbReference type="ARBA" id="ARBA00022614"/>
    </source>
</evidence>
<accession>A0AAV5RR33</accession>
<keyword evidence="5" id="KW-1185">Reference proteome</keyword>
<dbReference type="Gene3D" id="3.80.10.10">
    <property type="entry name" value="Ribonuclease Inhibitor"/>
    <property type="match status" value="3"/>
</dbReference>